<dbReference type="Proteomes" id="UP000533637">
    <property type="component" value="Unassembled WGS sequence"/>
</dbReference>
<dbReference type="EMBL" id="JACHOC010000007">
    <property type="protein sequence ID" value="MBB4623613.1"/>
    <property type="molecule type" value="Genomic_DNA"/>
</dbReference>
<gene>
    <name evidence="1" type="ORF">GGQ57_003529</name>
</gene>
<name>A0ABR6KQ29_9BACT</name>
<dbReference type="RefSeq" id="WP_221267808.1">
    <property type="nucleotide sequence ID" value="NZ_BMPB01000008.1"/>
</dbReference>
<proteinExistence type="predicted"/>
<organism evidence="1 2">
    <name type="scientific">Parabacteroides faecis</name>
    <dbReference type="NCBI Taxonomy" id="1217282"/>
    <lineage>
        <taxon>Bacteria</taxon>
        <taxon>Pseudomonadati</taxon>
        <taxon>Bacteroidota</taxon>
        <taxon>Bacteroidia</taxon>
        <taxon>Bacteroidales</taxon>
        <taxon>Tannerellaceae</taxon>
        <taxon>Parabacteroides</taxon>
    </lineage>
</organism>
<protein>
    <submittedName>
        <fullName evidence="1">Uncharacterized protein</fullName>
    </submittedName>
</protein>
<evidence type="ECO:0000313" key="1">
    <source>
        <dbReference type="EMBL" id="MBB4623613.1"/>
    </source>
</evidence>
<reference evidence="1 2" key="1">
    <citation type="submission" date="2020-08" db="EMBL/GenBank/DDBJ databases">
        <title>Genomic Encyclopedia of Type Strains, Phase IV (KMG-IV): sequencing the most valuable type-strain genomes for metagenomic binning, comparative biology and taxonomic classification.</title>
        <authorList>
            <person name="Goeker M."/>
        </authorList>
    </citation>
    <scope>NUCLEOTIDE SEQUENCE [LARGE SCALE GENOMIC DNA]</scope>
    <source>
        <strain evidence="1 2">DSM 102983</strain>
    </source>
</reference>
<dbReference type="Pfam" id="PF19268">
    <property type="entry name" value="CIS_TMP"/>
    <property type="match status" value="1"/>
</dbReference>
<comment type="caution">
    <text evidence="1">The sequence shown here is derived from an EMBL/GenBank/DDBJ whole genome shotgun (WGS) entry which is preliminary data.</text>
</comment>
<keyword evidence="2" id="KW-1185">Reference proteome</keyword>
<sequence length="516" mass="60165">MIAIGKVTFDFNMEDESYARQLYGRWDTFSRTSFEQVVDDVLSRFDSSDETIEIESLSLDLGVIPEDEFDDKFPKILAEKLNETFSDFLRNPESHSQQIRIIPVSKSRIELLACYLQYGFFPWLANTENLNLETLLLEAMQMDNDALRQLIHTLGDNVKVRTRLIWQLSDKMLESIVVLIEPSESGFINTYTHVLVALYPYTGHPEISRLNFRDVVHNLVFAYLLYPNRGYFMRKQFVWQTIYGLAQRYNIQVLSLIDILTSQVQTLSEGKTLLPGLFLILNELRTEMKLDGGPHLDIKNGDINTINTNKQTVQGTVSDSHKDDALSTSTNNQLINNLKNTEMENFNEKTFEVQNAGLVLISPYLPILFYRLGYLAEDRRSFVNKEKQIRAIFLLQYMTSEKPDYNEASLLLNRVLVNYPISEPLPRNVELTQAETDMADQMLTAIKTNWDKMRNTSVRGFQDAFLKRKGKLEESEDRWMLKVEERAYDILLDSVPWSFKMFRYPFQEKTMLVEWR</sequence>
<evidence type="ECO:0000313" key="2">
    <source>
        <dbReference type="Proteomes" id="UP000533637"/>
    </source>
</evidence>
<dbReference type="InterPro" id="IPR045538">
    <property type="entry name" value="CIS_TMP"/>
</dbReference>
<accession>A0ABR6KQ29</accession>